<comment type="caution">
    <text evidence="1">The sequence shown here is derived from an EMBL/GenBank/DDBJ whole genome shotgun (WGS) entry which is preliminary data.</text>
</comment>
<proteinExistence type="predicted"/>
<dbReference type="Proteomes" id="UP001633002">
    <property type="component" value="Unassembled WGS sequence"/>
</dbReference>
<reference evidence="1 2" key="1">
    <citation type="submission" date="2024-09" db="EMBL/GenBank/DDBJ databases">
        <title>Chromosome-scale assembly of Riccia sorocarpa.</title>
        <authorList>
            <person name="Paukszto L."/>
        </authorList>
    </citation>
    <scope>NUCLEOTIDE SEQUENCE [LARGE SCALE GENOMIC DNA]</scope>
    <source>
        <strain evidence="1">LP-2024</strain>
        <tissue evidence="1">Aerial parts of the thallus</tissue>
    </source>
</reference>
<evidence type="ECO:0000313" key="2">
    <source>
        <dbReference type="Proteomes" id="UP001633002"/>
    </source>
</evidence>
<dbReference type="EMBL" id="JBJQOH010000004">
    <property type="protein sequence ID" value="KAL3686855.1"/>
    <property type="molecule type" value="Genomic_DNA"/>
</dbReference>
<keyword evidence="2" id="KW-1185">Reference proteome</keyword>
<accession>A0ABD3H9C0</accession>
<organism evidence="1 2">
    <name type="scientific">Riccia sorocarpa</name>
    <dbReference type="NCBI Taxonomy" id="122646"/>
    <lineage>
        <taxon>Eukaryota</taxon>
        <taxon>Viridiplantae</taxon>
        <taxon>Streptophyta</taxon>
        <taxon>Embryophyta</taxon>
        <taxon>Marchantiophyta</taxon>
        <taxon>Marchantiopsida</taxon>
        <taxon>Marchantiidae</taxon>
        <taxon>Marchantiales</taxon>
        <taxon>Ricciaceae</taxon>
        <taxon>Riccia</taxon>
    </lineage>
</organism>
<dbReference type="AlphaFoldDB" id="A0ABD3H9C0"/>
<evidence type="ECO:0000313" key="1">
    <source>
        <dbReference type="EMBL" id="KAL3686855.1"/>
    </source>
</evidence>
<protein>
    <submittedName>
        <fullName evidence="1">Uncharacterized protein</fullName>
    </submittedName>
</protein>
<name>A0ABD3H9C0_9MARC</name>
<sequence length="176" mass="20252">MDLSDDSLFEPDEDEKQAQWNSYPIGRLENLNEHHFLAENDPFTFMVDRESIPSVQTPLESWQREVDGRTPFSDDVEGRTWEMVKREAARIQLEERFQSFEEFDFSLDCLGVVSGRVAAKIKSKYDCKMLVCVFRITHHLVAGVGRVTWLIYKRSCEKPSIGAVTITRCGAIMSLP</sequence>
<gene>
    <name evidence="1" type="ORF">R1sor_013164</name>
</gene>